<sequence>MYISTLSFSLFSTVFQDFMSLGQISMDWARLHEREMFQSRIIRHKVQFPKMTICGFQSVGVDDGGGTAAAD</sequence>
<keyword evidence="2" id="KW-1185">Reference proteome</keyword>
<evidence type="ECO:0000313" key="1">
    <source>
        <dbReference type="EMBL" id="CAI9719831.1"/>
    </source>
</evidence>
<dbReference type="Proteomes" id="UP001162480">
    <property type="component" value="Chromosome 3"/>
</dbReference>
<evidence type="ECO:0000313" key="2">
    <source>
        <dbReference type="Proteomes" id="UP001162480"/>
    </source>
</evidence>
<protein>
    <submittedName>
        <fullName evidence="1">Uncharacterized protein</fullName>
    </submittedName>
</protein>
<name>A0AA36AQR6_OCTVU</name>
<accession>A0AA36AQR6</accession>
<dbReference type="EMBL" id="OX597816">
    <property type="protein sequence ID" value="CAI9719831.1"/>
    <property type="molecule type" value="Genomic_DNA"/>
</dbReference>
<dbReference type="AlphaFoldDB" id="A0AA36AQR6"/>
<proteinExistence type="predicted"/>
<reference evidence="1" key="1">
    <citation type="submission" date="2023-08" db="EMBL/GenBank/DDBJ databases">
        <authorList>
            <person name="Alioto T."/>
            <person name="Alioto T."/>
            <person name="Gomez Garrido J."/>
        </authorList>
    </citation>
    <scope>NUCLEOTIDE SEQUENCE</scope>
</reference>
<organism evidence="1 2">
    <name type="scientific">Octopus vulgaris</name>
    <name type="common">Common octopus</name>
    <dbReference type="NCBI Taxonomy" id="6645"/>
    <lineage>
        <taxon>Eukaryota</taxon>
        <taxon>Metazoa</taxon>
        <taxon>Spiralia</taxon>
        <taxon>Lophotrochozoa</taxon>
        <taxon>Mollusca</taxon>
        <taxon>Cephalopoda</taxon>
        <taxon>Coleoidea</taxon>
        <taxon>Octopodiformes</taxon>
        <taxon>Octopoda</taxon>
        <taxon>Incirrata</taxon>
        <taxon>Octopodidae</taxon>
        <taxon>Octopus</taxon>
    </lineage>
</organism>
<gene>
    <name evidence="1" type="ORF">OCTVUL_1B000036</name>
</gene>